<name>A0ABQ9HZ59_9NEOP</name>
<dbReference type="EMBL" id="JARBHB010000003">
    <property type="protein sequence ID" value="KAJ8889668.1"/>
    <property type="molecule type" value="Genomic_DNA"/>
</dbReference>
<organism evidence="1 2">
    <name type="scientific">Dryococelus australis</name>
    <dbReference type="NCBI Taxonomy" id="614101"/>
    <lineage>
        <taxon>Eukaryota</taxon>
        <taxon>Metazoa</taxon>
        <taxon>Ecdysozoa</taxon>
        <taxon>Arthropoda</taxon>
        <taxon>Hexapoda</taxon>
        <taxon>Insecta</taxon>
        <taxon>Pterygota</taxon>
        <taxon>Neoptera</taxon>
        <taxon>Polyneoptera</taxon>
        <taxon>Phasmatodea</taxon>
        <taxon>Verophasmatodea</taxon>
        <taxon>Anareolatae</taxon>
        <taxon>Phasmatidae</taxon>
        <taxon>Eurycanthinae</taxon>
        <taxon>Dryococelus</taxon>
    </lineage>
</organism>
<sequence length="418" mass="46734">MSLRTESCTRRTPSNTPVYHNWLDYSPPTKTKRFRFPAGSPRIFACGNRAGRCRWSAGFLGDLPFPPTLHSSAAQYSPRFTHIGSQNLDVKSRPNFFTHYVFKGWLSLQAPACHRIQRLVKLRYGNVTSSAGRHCDDCGSGQGGWGGWQWRYQRFTPTLRKTSASTSSRPCSEGEEAGRVRDVASRSLSELVKELQDRTTNLTEFRRRLPLMITQMAGSYEEASHEMSLEELDHVFAPKQKFKRLATSTGANLQDIGLRYPILSFACSQSVPHNLSSSNIRVEWPGHSPPTLQLPPDYSFTTHLTPPLPQANPIRFPAGRPPICTCGNLAGRCCWSEGFLGVFPFPALLHTHLASLSSALKASILRATQIFPLTRDTTAHRRFGRNCSLHLESEIVLVVVVAFYVSAAHLKYVMDAIL</sequence>
<protein>
    <submittedName>
        <fullName evidence="1">Uncharacterized protein</fullName>
    </submittedName>
</protein>
<evidence type="ECO:0000313" key="2">
    <source>
        <dbReference type="Proteomes" id="UP001159363"/>
    </source>
</evidence>
<keyword evidence="2" id="KW-1185">Reference proteome</keyword>
<gene>
    <name evidence="1" type="ORF">PR048_009169</name>
</gene>
<accession>A0ABQ9HZ59</accession>
<comment type="caution">
    <text evidence="1">The sequence shown here is derived from an EMBL/GenBank/DDBJ whole genome shotgun (WGS) entry which is preliminary data.</text>
</comment>
<evidence type="ECO:0000313" key="1">
    <source>
        <dbReference type="EMBL" id="KAJ8889668.1"/>
    </source>
</evidence>
<proteinExistence type="predicted"/>
<reference evidence="1 2" key="1">
    <citation type="submission" date="2023-02" db="EMBL/GenBank/DDBJ databases">
        <title>LHISI_Scaffold_Assembly.</title>
        <authorList>
            <person name="Stuart O.P."/>
            <person name="Cleave R."/>
            <person name="Magrath M.J.L."/>
            <person name="Mikheyev A.S."/>
        </authorList>
    </citation>
    <scope>NUCLEOTIDE SEQUENCE [LARGE SCALE GENOMIC DNA]</scope>
    <source>
        <strain evidence="1">Daus_M_001</strain>
        <tissue evidence="1">Leg muscle</tissue>
    </source>
</reference>
<dbReference type="Proteomes" id="UP001159363">
    <property type="component" value="Chromosome 3"/>
</dbReference>